<gene>
    <name evidence="2" type="ORF">PENPOL_c020G03981</name>
</gene>
<organism evidence="2 3">
    <name type="scientific">Penicillium polonicum</name>
    <dbReference type="NCBI Taxonomy" id="60169"/>
    <lineage>
        <taxon>Eukaryota</taxon>
        <taxon>Fungi</taxon>
        <taxon>Dikarya</taxon>
        <taxon>Ascomycota</taxon>
        <taxon>Pezizomycotina</taxon>
        <taxon>Eurotiomycetes</taxon>
        <taxon>Eurotiomycetidae</taxon>
        <taxon>Eurotiales</taxon>
        <taxon>Aspergillaceae</taxon>
        <taxon>Penicillium</taxon>
    </lineage>
</organism>
<protein>
    <submittedName>
        <fullName evidence="2">Uncharacterized protein</fullName>
    </submittedName>
</protein>
<sequence length="113" mass="11891">MADVTRSVCPRSLQAVTSVPEDPDSVSSGDQYSTINFGNPEAKSNSTITTTSGLAETFDMIVSTGGASWTAQGAIRSAPEPVYNGIDLQLRLLASILHTPPSSQEPGPRPDDR</sequence>
<evidence type="ECO:0000313" key="2">
    <source>
        <dbReference type="EMBL" id="OQD60838.1"/>
    </source>
</evidence>
<comment type="caution">
    <text evidence="2">The sequence shown here is derived from an EMBL/GenBank/DDBJ whole genome shotgun (WGS) entry which is preliminary data.</text>
</comment>
<accession>A0A1V6N815</accession>
<reference evidence="3" key="1">
    <citation type="journal article" date="2017" name="Nat. Microbiol.">
        <title>Global analysis of biosynthetic gene clusters reveals vast potential of secondary metabolite production in Penicillium species.</title>
        <authorList>
            <person name="Nielsen J.C."/>
            <person name="Grijseels S."/>
            <person name="Prigent S."/>
            <person name="Ji B."/>
            <person name="Dainat J."/>
            <person name="Nielsen K.F."/>
            <person name="Frisvad J.C."/>
            <person name="Workman M."/>
            <person name="Nielsen J."/>
        </authorList>
    </citation>
    <scope>NUCLEOTIDE SEQUENCE [LARGE SCALE GENOMIC DNA]</scope>
    <source>
        <strain evidence="3">IBT 4502</strain>
    </source>
</reference>
<proteinExistence type="predicted"/>
<dbReference type="AlphaFoldDB" id="A0A1V6N815"/>
<evidence type="ECO:0000256" key="1">
    <source>
        <dbReference type="SAM" id="MobiDB-lite"/>
    </source>
</evidence>
<feature type="region of interest" description="Disordered" evidence="1">
    <location>
        <begin position="1"/>
        <end position="30"/>
    </location>
</feature>
<name>A0A1V6N815_PENPO</name>
<dbReference type="EMBL" id="MDYM01000020">
    <property type="protein sequence ID" value="OQD60838.1"/>
    <property type="molecule type" value="Genomic_DNA"/>
</dbReference>
<keyword evidence="3" id="KW-1185">Reference proteome</keyword>
<dbReference type="Proteomes" id="UP000191408">
    <property type="component" value="Unassembled WGS sequence"/>
</dbReference>
<evidence type="ECO:0000313" key="3">
    <source>
        <dbReference type="Proteomes" id="UP000191408"/>
    </source>
</evidence>